<evidence type="ECO:0000313" key="2">
    <source>
        <dbReference type="EMBL" id="MCY0092543.1"/>
    </source>
</evidence>
<evidence type="ECO:0000256" key="1">
    <source>
        <dbReference type="SAM" id="Phobius"/>
    </source>
</evidence>
<accession>A0ABT3Y9I3</accession>
<keyword evidence="3" id="KW-1185">Reference proteome</keyword>
<feature type="transmembrane region" description="Helical" evidence="1">
    <location>
        <begin position="12"/>
        <end position="30"/>
    </location>
</feature>
<gene>
    <name evidence="2" type="ORF">OEG82_00560</name>
</gene>
<evidence type="ECO:0000313" key="3">
    <source>
        <dbReference type="Proteomes" id="UP001081283"/>
    </source>
</evidence>
<dbReference type="RefSeq" id="WP_267610522.1">
    <property type="nucleotide sequence ID" value="NZ_JAOVZQ010000001.1"/>
</dbReference>
<name>A0ABT3Y9I3_9HYPH</name>
<comment type="caution">
    <text evidence="2">The sequence shown here is derived from an EMBL/GenBank/DDBJ whole genome shotgun (WGS) entry which is preliminary data.</text>
</comment>
<organism evidence="2 3">
    <name type="scientific">Hoeflea ulvae</name>
    <dbReference type="NCBI Taxonomy" id="2983764"/>
    <lineage>
        <taxon>Bacteria</taxon>
        <taxon>Pseudomonadati</taxon>
        <taxon>Pseudomonadota</taxon>
        <taxon>Alphaproteobacteria</taxon>
        <taxon>Hyphomicrobiales</taxon>
        <taxon>Rhizobiaceae</taxon>
        <taxon>Hoeflea</taxon>
    </lineage>
</organism>
<keyword evidence="1" id="KW-1133">Transmembrane helix</keyword>
<sequence>MAVGEDRTFEKVIAGAIAVVIILFGIGWVTREDPAQKPYISIAGGGFIYNYREADVFYGFTAHVLKPVPIWAWLIADFEDPAGGPPLTVETRLHARSVRYGVRSPSVRGVKAGKPYRVSIRLYDRTRTELLWSGEKAFTSQIDDTVVPDKPLTIGPGYFPNPELKGS</sequence>
<proteinExistence type="predicted"/>
<protein>
    <submittedName>
        <fullName evidence="2">Uncharacterized protein</fullName>
    </submittedName>
</protein>
<keyword evidence="1" id="KW-0812">Transmembrane</keyword>
<dbReference type="Proteomes" id="UP001081283">
    <property type="component" value="Unassembled WGS sequence"/>
</dbReference>
<reference evidence="2" key="1">
    <citation type="submission" date="2022-10" db="EMBL/GenBank/DDBJ databases">
        <title>Hoeflea sp. J2-29, isolated from marine algae.</title>
        <authorList>
            <person name="Kristyanto S."/>
            <person name="Kim J.M."/>
            <person name="Jeon C.O."/>
        </authorList>
    </citation>
    <scope>NUCLEOTIDE SEQUENCE</scope>
    <source>
        <strain evidence="2">J2-29</strain>
    </source>
</reference>
<dbReference type="EMBL" id="JAOVZQ010000001">
    <property type="protein sequence ID" value="MCY0092543.1"/>
    <property type="molecule type" value="Genomic_DNA"/>
</dbReference>
<keyword evidence="1" id="KW-0472">Membrane</keyword>